<protein>
    <submittedName>
        <fullName evidence="1">Cytoplasmic protein</fullName>
    </submittedName>
</protein>
<keyword evidence="2" id="KW-1185">Reference proteome</keyword>
<reference evidence="1" key="1">
    <citation type="journal article" date="2024" name="Antonie Van Leeuwenhoek">
        <title>Bradyrhizobium ontarionense sp. nov., a novel bacterial symbiont isolated from Aeschynomene indica (Indian jointvetch), harbours photosynthesis, nitrogen fixation and nitrous oxide (N2O) reductase genes.</title>
        <authorList>
            <person name="Bromfield E.S.P."/>
            <person name="Cloutier S."/>
        </authorList>
    </citation>
    <scope>NUCLEOTIDE SEQUENCE</scope>
    <source>
        <strain evidence="1">A19</strain>
    </source>
</reference>
<evidence type="ECO:0000313" key="1">
    <source>
        <dbReference type="EMBL" id="UFZ06401.1"/>
    </source>
</evidence>
<name>A0ABY3RHT9_9BRAD</name>
<dbReference type="EMBL" id="CP088156">
    <property type="protein sequence ID" value="UFZ06401.1"/>
    <property type="molecule type" value="Genomic_DNA"/>
</dbReference>
<sequence>MSHLPDDHPLKLAHRRSIRHRAEIEASRLCGCFFCERIFVAPLIIDWIREDDTALCPFCGIVSVLGDASGLPITEDFLQEMRIAWFC</sequence>
<dbReference type="RefSeq" id="WP_231325535.1">
    <property type="nucleotide sequence ID" value="NZ_CP088156.1"/>
</dbReference>
<organism evidence="1 2">
    <name type="scientific">Bradyrhizobium ontarionense</name>
    <dbReference type="NCBI Taxonomy" id="2898149"/>
    <lineage>
        <taxon>Bacteria</taxon>
        <taxon>Pseudomonadati</taxon>
        <taxon>Pseudomonadota</taxon>
        <taxon>Alphaproteobacteria</taxon>
        <taxon>Hyphomicrobiales</taxon>
        <taxon>Nitrobacteraceae</taxon>
        <taxon>Bradyrhizobium</taxon>
    </lineage>
</organism>
<accession>A0ABY3RHT9</accession>
<dbReference type="Proteomes" id="UP001431010">
    <property type="component" value="Chromosome"/>
</dbReference>
<evidence type="ECO:0000313" key="2">
    <source>
        <dbReference type="Proteomes" id="UP001431010"/>
    </source>
</evidence>
<gene>
    <name evidence="1" type="ORF">LQG66_08945</name>
</gene>
<proteinExistence type="predicted"/>